<dbReference type="InterPro" id="IPR012675">
    <property type="entry name" value="Beta-grasp_dom_sf"/>
</dbReference>
<gene>
    <name evidence="2" type="ORF">BECKFW1821A_GA0114235_100343</name>
</gene>
<accession>A0A450RVU4</accession>
<dbReference type="Gene3D" id="3.10.20.30">
    <property type="match status" value="1"/>
</dbReference>
<dbReference type="EMBL" id="CAADEW010000003">
    <property type="protein sequence ID" value="VFJ43208.1"/>
    <property type="molecule type" value="Genomic_DNA"/>
</dbReference>
<evidence type="ECO:0000313" key="2">
    <source>
        <dbReference type="EMBL" id="VFJ43208.1"/>
    </source>
</evidence>
<feature type="domain" description="Ubiquitin Mut7-C" evidence="1">
    <location>
        <begin position="2"/>
        <end position="79"/>
    </location>
</feature>
<name>A0A450RVU4_9GAMM</name>
<sequence>MKIKLKLFASLGKYLPTGAVHNMVELEVPEGATIQAILDKSGVPAESVKLVFVDGVHQFPEELDQRFLEPGETVAVWPPVAGG</sequence>
<dbReference type="Pfam" id="PF14451">
    <property type="entry name" value="Ub-Mut7C"/>
    <property type="match status" value="1"/>
</dbReference>
<evidence type="ECO:0000259" key="1">
    <source>
        <dbReference type="Pfam" id="PF14451"/>
    </source>
</evidence>
<dbReference type="InterPro" id="IPR027798">
    <property type="entry name" value="Ub_Mut7C"/>
</dbReference>
<reference evidence="2" key="1">
    <citation type="submission" date="2019-02" db="EMBL/GenBank/DDBJ databases">
        <authorList>
            <person name="Gruber-Vodicka R. H."/>
            <person name="Seah K. B. B."/>
        </authorList>
    </citation>
    <scope>NUCLEOTIDE SEQUENCE</scope>
    <source>
        <strain evidence="2">BECK_BZ15</strain>
    </source>
</reference>
<proteinExistence type="predicted"/>
<dbReference type="SUPFAM" id="SSF54285">
    <property type="entry name" value="MoaD/ThiS"/>
    <property type="match status" value="1"/>
</dbReference>
<dbReference type="InterPro" id="IPR016155">
    <property type="entry name" value="Mopterin_synth/thiamin_S_b"/>
</dbReference>
<protein>
    <submittedName>
        <fullName evidence="2">Mut7-C ubiquitin</fullName>
    </submittedName>
</protein>
<organism evidence="2">
    <name type="scientific">Candidatus Kentrum sp. FW</name>
    <dbReference type="NCBI Taxonomy" id="2126338"/>
    <lineage>
        <taxon>Bacteria</taxon>
        <taxon>Pseudomonadati</taxon>
        <taxon>Pseudomonadota</taxon>
        <taxon>Gammaproteobacteria</taxon>
        <taxon>Candidatus Kentrum</taxon>
    </lineage>
</organism>
<dbReference type="AlphaFoldDB" id="A0A450RVU4"/>